<feature type="transmembrane region" description="Helical" evidence="1">
    <location>
        <begin position="141"/>
        <end position="157"/>
    </location>
</feature>
<evidence type="ECO:0000313" key="3">
    <source>
        <dbReference type="Proteomes" id="UP000252893"/>
    </source>
</evidence>
<dbReference type="OrthoDB" id="8116391at2"/>
<feature type="transmembrane region" description="Helical" evidence="1">
    <location>
        <begin position="177"/>
        <end position="194"/>
    </location>
</feature>
<organism evidence="2 3">
    <name type="scientific">Pseudochrobactrum asaccharolyticum</name>
    <dbReference type="NCBI Taxonomy" id="354351"/>
    <lineage>
        <taxon>Bacteria</taxon>
        <taxon>Pseudomonadati</taxon>
        <taxon>Pseudomonadota</taxon>
        <taxon>Alphaproteobacteria</taxon>
        <taxon>Hyphomicrobiales</taxon>
        <taxon>Brucellaceae</taxon>
        <taxon>Pseudochrobactrum</taxon>
    </lineage>
</organism>
<sequence length="202" mass="22625">MFPSFSSRGFISLTIGLLLINALFFYLVTDLNNLAVEMGEEGLLENLQLIYLGLAALAFLIGGLRSEGPARMFAIGMCLLMLIFFFRELEVEPTGPVSGYIKSHAFRWHEAILVIGFAAVYIFLHSAYVRPVLQFVFSRKAWPFYLAAALILFGEVFEKMDGFAYNEFFEEVLESLSYFMLLCLGVRSIVAAPAQKQSVKAA</sequence>
<keyword evidence="3" id="KW-1185">Reference proteome</keyword>
<reference evidence="2 3" key="1">
    <citation type="submission" date="2018-06" db="EMBL/GenBank/DDBJ databases">
        <title>Genomic Encyclopedia of Type Strains, Phase IV (KMG-IV): sequencing the most valuable type-strain genomes for metagenomic binning, comparative biology and taxonomic classification.</title>
        <authorList>
            <person name="Goeker M."/>
        </authorList>
    </citation>
    <scope>NUCLEOTIDE SEQUENCE [LARGE SCALE GENOMIC DNA]</scope>
    <source>
        <strain evidence="2 3">DSM 25619</strain>
    </source>
</reference>
<feature type="transmembrane region" description="Helical" evidence="1">
    <location>
        <begin position="9"/>
        <end position="28"/>
    </location>
</feature>
<keyword evidence="1" id="KW-0812">Transmembrane</keyword>
<feature type="transmembrane region" description="Helical" evidence="1">
    <location>
        <begin position="109"/>
        <end position="129"/>
    </location>
</feature>
<feature type="transmembrane region" description="Helical" evidence="1">
    <location>
        <begin position="72"/>
        <end position="89"/>
    </location>
</feature>
<accession>A0A366EAN6</accession>
<dbReference type="EMBL" id="QNRH01000001">
    <property type="protein sequence ID" value="RBO98839.1"/>
    <property type="molecule type" value="Genomic_DNA"/>
</dbReference>
<comment type="caution">
    <text evidence="2">The sequence shown here is derived from an EMBL/GenBank/DDBJ whole genome shotgun (WGS) entry which is preliminary data.</text>
</comment>
<feature type="transmembrane region" description="Helical" evidence="1">
    <location>
        <begin position="48"/>
        <end position="65"/>
    </location>
</feature>
<dbReference type="Proteomes" id="UP000252893">
    <property type="component" value="Unassembled WGS sequence"/>
</dbReference>
<evidence type="ECO:0000313" key="2">
    <source>
        <dbReference type="EMBL" id="RBO98839.1"/>
    </source>
</evidence>
<protein>
    <submittedName>
        <fullName evidence="2">Uncharacterized protein</fullName>
    </submittedName>
</protein>
<dbReference type="AlphaFoldDB" id="A0A366EAN6"/>
<evidence type="ECO:0000256" key="1">
    <source>
        <dbReference type="SAM" id="Phobius"/>
    </source>
</evidence>
<proteinExistence type="predicted"/>
<keyword evidence="1" id="KW-1133">Transmembrane helix</keyword>
<name>A0A366EAN6_9HYPH</name>
<keyword evidence="1" id="KW-0472">Membrane</keyword>
<dbReference type="RefSeq" id="WP_113942755.1">
    <property type="nucleotide sequence ID" value="NZ_JBHEEG010000003.1"/>
</dbReference>
<gene>
    <name evidence="2" type="ORF">DFR47_101440</name>
</gene>